<dbReference type="Proteomes" id="UP000516160">
    <property type="component" value="Chromosome"/>
</dbReference>
<accession>A0A7G9WB58</accession>
<name>A0A7G9WB58_ALKCA</name>
<dbReference type="KEGG" id="acae:HYG86_14655"/>
<evidence type="ECO:0000313" key="1">
    <source>
        <dbReference type="EMBL" id="QNO15920.1"/>
    </source>
</evidence>
<proteinExistence type="predicted"/>
<reference evidence="1 2" key="1">
    <citation type="submission" date="2020-07" db="EMBL/GenBank/DDBJ databases">
        <title>Alkalicella. sp. LB2 genome.</title>
        <authorList>
            <person name="Postec A."/>
            <person name="Quemeneur M."/>
        </authorList>
    </citation>
    <scope>NUCLEOTIDE SEQUENCE [LARGE SCALE GENOMIC DNA]</scope>
    <source>
        <strain evidence="1 2">LB2</strain>
    </source>
</reference>
<gene>
    <name evidence="1" type="ORF">HYG86_14655</name>
</gene>
<dbReference type="RefSeq" id="WP_213166319.1">
    <property type="nucleotide sequence ID" value="NZ_CP058559.1"/>
</dbReference>
<evidence type="ECO:0000313" key="2">
    <source>
        <dbReference type="Proteomes" id="UP000516160"/>
    </source>
</evidence>
<dbReference type="AlphaFoldDB" id="A0A7G9WB58"/>
<organism evidence="1 2">
    <name type="scientific">Alkalicella caledoniensis</name>
    <dbReference type="NCBI Taxonomy" id="2731377"/>
    <lineage>
        <taxon>Bacteria</taxon>
        <taxon>Bacillati</taxon>
        <taxon>Bacillota</taxon>
        <taxon>Clostridia</taxon>
        <taxon>Eubacteriales</taxon>
        <taxon>Proteinivoracaceae</taxon>
        <taxon>Alkalicella</taxon>
    </lineage>
</organism>
<sequence>MDTVYSTINIYNIIKNKYNDYLKPEITSITIIQSEESVWLESVEVENVGGSLEKQTVRRIDLDFIADEPEEPYFNPKDTIEENVRRFIKEFSPYSIIQTTELFRKEACDKIAMKYERFGVDR</sequence>
<keyword evidence="2" id="KW-1185">Reference proteome</keyword>
<dbReference type="EMBL" id="CP058559">
    <property type="protein sequence ID" value="QNO15920.1"/>
    <property type="molecule type" value="Genomic_DNA"/>
</dbReference>
<protein>
    <submittedName>
        <fullName evidence="1">Uncharacterized protein</fullName>
    </submittedName>
</protein>